<protein>
    <submittedName>
        <fullName evidence="2">Uncharacterized protein</fullName>
    </submittedName>
</protein>
<name>A0A1Y3B6F3_EURMA</name>
<evidence type="ECO:0000313" key="3">
    <source>
        <dbReference type="Proteomes" id="UP000194236"/>
    </source>
</evidence>
<dbReference type="AlphaFoldDB" id="A0A1Y3B6F3"/>
<gene>
    <name evidence="2" type="ORF">BLA29_006874</name>
</gene>
<organism evidence="2 3">
    <name type="scientific">Euroglyphus maynei</name>
    <name type="common">Mayne's house dust mite</name>
    <dbReference type="NCBI Taxonomy" id="6958"/>
    <lineage>
        <taxon>Eukaryota</taxon>
        <taxon>Metazoa</taxon>
        <taxon>Ecdysozoa</taxon>
        <taxon>Arthropoda</taxon>
        <taxon>Chelicerata</taxon>
        <taxon>Arachnida</taxon>
        <taxon>Acari</taxon>
        <taxon>Acariformes</taxon>
        <taxon>Sarcoptiformes</taxon>
        <taxon>Astigmata</taxon>
        <taxon>Psoroptidia</taxon>
        <taxon>Analgoidea</taxon>
        <taxon>Pyroglyphidae</taxon>
        <taxon>Pyroglyphinae</taxon>
        <taxon>Euroglyphus</taxon>
    </lineage>
</organism>
<evidence type="ECO:0000256" key="1">
    <source>
        <dbReference type="SAM" id="MobiDB-lite"/>
    </source>
</evidence>
<dbReference type="Proteomes" id="UP000194236">
    <property type="component" value="Unassembled WGS sequence"/>
</dbReference>
<reference evidence="2 3" key="1">
    <citation type="submission" date="2017-03" db="EMBL/GenBank/DDBJ databases">
        <title>Genome Survey of Euroglyphus maynei.</title>
        <authorList>
            <person name="Arlian L.G."/>
            <person name="Morgan M.S."/>
            <person name="Rider S.D."/>
        </authorList>
    </citation>
    <scope>NUCLEOTIDE SEQUENCE [LARGE SCALE GENOMIC DNA]</scope>
    <source>
        <strain evidence="2">Arlian Lab</strain>
        <tissue evidence="2">Whole body</tissue>
    </source>
</reference>
<sequence>MHPFPVDNIMGPPMYYSNDNIVSDYERALPGQTHTLPVVSNQPTKSGPVTITIEPIPEKAPSTDQIQSNHPVEKAPAESILTESKIIYLDDNQEDKNSGHPLRKAVFDPLDNFGYPSDFPEFDSYGQRRRQQQPNLQVGQPLRQPNTFEPSKIYRNQIGQPLHQPGRPLYQPQQQQQPDLQVGHPLSQTDNHLPIYGSENNNVNVDESSEFEPGHPDFITGRGHRLNYNPRTNLYTSWPEQQRIDDTLRYYQQSIDDNVHHSS</sequence>
<feature type="compositionally biased region" description="Polar residues" evidence="1">
    <location>
        <begin position="132"/>
        <end position="149"/>
    </location>
</feature>
<evidence type="ECO:0000313" key="2">
    <source>
        <dbReference type="EMBL" id="OTF76421.1"/>
    </source>
</evidence>
<dbReference type="EMBL" id="MUJZ01037568">
    <property type="protein sequence ID" value="OTF76421.1"/>
    <property type="molecule type" value="Genomic_DNA"/>
</dbReference>
<comment type="caution">
    <text evidence="2">The sequence shown here is derived from an EMBL/GenBank/DDBJ whole genome shotgun (WGS) entry which is preliminary data.</text>
</comment>
<feature type="region of interest" description="Disordered" evidence="1">
    <location>
        <begin position="115"/>
        <end position="191"/>
    </location>
</feature>
<proteinExistence type="predicted"/>
<accession>A0A1Y3B6F3</accession>
<dbReference type="OrthoDB" id="10411127at2759"/>
<keyword evidence="3" id="KW-1185">Reference proteome</keyword>
<feature type="compositionally biased region" description="Low complexity" evidence="1">
    <location>
        <begin position="164"/>
        <end position="181"/>
    </location>
</feature>